<feature type="transmembrane region" description="Helical" evidence="6">
    <location>
        <begin position="402"/>
        <end position="422"/>
    </location>
</feature>
<evidence type="ECO:0000256" key="3">
    <source>
        <dbReference type="ARBA" id="ARBA00022692"/>
    </source>
</evidence>
<feature type="transmembrane region" description="Helical" evidence="6">
    <location>
        <begin position="293"/>
        <end position="310"/>
    </location>
</feature>
<feature type="transmembrane region" description="Helical" evidence="6">
    <location>
        <begin position="139"/>
        <end position="164"/>
    </location>
</feature>
<evidence type="ECO:0000313" key="8">
    <source>
        <dbReference type="EMBL" id="KEI70234.1"/>
    </source>
</evidence>
<dbReference type="GO" id="GO:0005886">
    <property type="term" value="C:plasma membrane"/>
    <property type="evidence" value="ECO:0007669"/>
    <property type="project" value="TreeGrafter"/>
</dbReference>
<keyword evidence="4 6" id="KW-1133">Transmembrane helix</keyword>
<evidence type="ECO:0000259" key="7">
    <source>
        <dbReference type="Pfam" id="PF03600"/>
    </source>
</evidence>
<proteinExistence type="predicted"/>
<dbReference type="STRING" id="305900.GV64_05300"/>
<evidence type="ECO:0000256" key="5">
    <source>
        <dbReference type="ARBA" id="ARBA00023136"/>
    </source>
</evidence>
<dbReference type="eggNOG" id="COG0471">
    <property type="taxonomic scope" value="Bacteria"/>
</dbReference>
<dbReference type="RefSeq" id="WP_034844049.1">
    <property type="nucleotide sequence ID" value="NZ_JOJP01000001.1"/>
</dbReference>
<gene>
    <name evidence="8" type="ORF">GV64_05300</name>
</gene>
<accession>A0A081K7V8</accession>
<evidence type="ECO:0000256" key="6">
    <source>
        <dbReference type="SAM" id="Phobius"/>
    </source>
</evidence>
<dbReference type="PANTHER" id="PTHR10283">
    <property type="entry name" value="SOLUTE CARRIER FAMILY 13 MEMBER"/>
    <property type="match status" value="1"/>
</dbReference>
<dbReference type="Pfam" id="PF03600">
    <property type="entry name" value="CitMHS"/>
    <property type="match status" value="1"/>
</dbReference>
<protein>
    <submittedName>
        <fullName evidence="8">Dihydroorotate dehydrogenase</fullName>
    </submittedName>
</protein>
<keyword evidence="2" id="KW-0813">Transport</keyword>
<dbReference type="InterPro" id="IPR004680">
    <property type="entry name" value="Cit_transptr-like_dom"/>
</dbReference>
<feature type="domain" description="Citrate transporter-like" evidence="7">
    <location>
        <begin position="46"/>
        <end position="394"/>
    </location>
</feature>
<dbReference type="PANTHER" id="PTHR10283:SF92">
    <property type="entry name" value="LOW-AFFINITY PHOSPHATE TRANSPORTER PHO91"/>
    <property type="match status" value="1"/>
</dbReference>
<dbReference type="AlphaFoldDB" id="A0A081K7V8"/>
<feature type="transmembrane region" description="Helical" evidence="6">
    <location>
        <begin position="443"/>
        <end position="467"/>
    </location>
</feature>
<feature type="transmembrane region" description="Helical" evidence="6">
    <location>
        <begin position="98"/>
        <end position="118"/>
    </location>
</feature>
<keyword evidence="9" id="KW-1185">Reference proteome</keyword>
<evidence type="ECO:0000256" key="1">
    <source>
        <dbReference type="ARBA" id="ARBA00004141"/>
    </source>
</evidence>
<feature type="transmembrane region" description="Helical" evidence="6">
    <location>
        <begin position="317"/>
        <end position="335"/>
    </location>
</feature>
<name>A0A081K7V8_9GAMM</name>
<sequence>MSRTIKLLLIAASFFCLFFLPADFIPIANITIEQQRVLAIFLMATLLWVSEAVPAYATSLLILGLLSITVSNTSPYFLREALSPEDMLNYKEILSSLAAPVVVLFLGGFFIAIAATKYKLDINLARVLLKPIGSDYKKVMLGLMGITAFFSMFMSNTATTAMMLTLLTPLLANVDTTDNGVKGIILAVPIAANIGGIGTPIGTPPNAIAFRYLTGEHAITFGEWMLFAIPMAIALIMIAWVLLRKLYPGNIKELAVKIECTFERSPKAWLVYATTAATVLLWTTSSIHGVNSYTVALLPVIVFSLSGIIDTNDIKKINWDVLWLIAGGIALGYALEKSGLARAIVQTIPFDTMGTFVVLFLMAVVSMVMATFMSNTATANLLMPIAVSVATVLSGLENYGGISLMVICVALSASMGMSLPISTPPNALAHATGMVASRDFIKTGKFISTLGVVLIFSVITLLGVAGYF</sequence>
<feature type="transmembrane region" description="Helical" evidence="6">
    <location>
        <begin position="224"/>
        <end position="247"/>
    </location>
</feature>
<evidence type="ECO:0000256" key="2">
    <source>
        <dbReference type="ARBA" id="ARBA00022448"/>
    </source>
</evidence>
<comment type="subcellular location">
    <subcellularLocation>
        <location evidence="1">Membrane</location>
        <topology evidence="1">Multi-pass membrane protein</topology>
    </subcellularLocation>
</comment>
<feature type="transmembrane region" description="Helical" evidence="6">
    <location>
        <begin position="355"/>
        <end position="372"/>
    </location>
</feature>
<dbReference type="GO" id="GO:0005315">
    <property type="term" value="F:phosphate transmembrane transporter activity"/>
    <property type="evidence" value="ECO:0007669"/>
    <property type="project" value="TreeGrafter"/>
</dbReference>
<dbReference type="NCBIfam" id="TIGR00785">
    <property type="entry name" value="dass"/>
    <property type="match status" value="1"/>
</dbReference>
<dbReference type="Proteomes" id="UP000027997">
    <property type="component" value="Unassembled WGS sequence"/>
</dbReference>
<evidence type="ECO:0000256" key="4">
    <source>
        <dbReference type="ARBA" id="ARBA00022989"/>
    </source>
</evidence>
<reference evidence="8 9" key="1">
    <citation type="submission" date="2014-06" db="EMBL/GenBank/DDBJ databases">
        <title>Whole Genome Sequences of Three Symbiotic Endozoicomonas Bacteria.</title>
        <authorList>
            <person name="Neave M.J."/>
            <person name="Apprill A."/>
            <person name="Voolstra C.R."/>
        </authorList>
    </citation>
    <scope>NUCLEOTIDE SEQUENCE [LARGE SCALE GENOMIC DNA]</scope>
    <source>
        <strain evidence="8 9">DSM 22380</strain>
    </source>
</reference>
<dbReference type="EMBL" id="JOJP01000001">
    <property type="protein sequence ID" value="KEI70234.1"/>
    <property type="molecule type" value="Genomic_DNA"/>
</dbReference>
<keyword evidence="3 6" id="KW-0812">Transmembrane</keyword>
<dbReference type="InterPro" id="IPR001898">
    <property type="entry name" value="SLC13A/DASS"/>
</dbReference>
<organism evidence="8 9">
    <name type="scientific">Endozoicomonas elysicola</name>
    <dbReference type="NCBI Taxonomy" id="305900"/>
    <lineage>
        <taxon>Bacteria</taxon>
        <taxon>Pseudomonadati</taxon>
        <taxon>Pseudomonadota</taxon>
        <taxon>Gammaproteobacteria</taxon>
        <taxon>Oceanospirillales</taxon>
        <taxon>Endozoicomonadaceae</taxon>
        <taxon>Endozoicomonas</taxon>
    </lineage>
</organism>
<evidence type="ECO:0000313" key="9">
    <source>
        <dbReference type="Proteomes" id="UP000027997"/>
    </source>
</evidence>
<comment type="caution">
    <text evidence="8">The sequence shown here is derived from an EMBL/GenBank/DDBJ whole genome shotgun (WGS) entry which is preliminary data.</text>
</comment>
<keyword evidence="5 6" id="KW-0472">Membrane</keyword>